<evidence type="ECO:0000313" key="1">
    <source>
        <dbReference type="EMBL" id="KAI9245871.1"/>
    </source>
</evidence>
<dbReference type="Proteomes" id="UP001209540">
    <property type="component" value="Unassembled WGS sequence"/>
</dbReference>
<name>A0AAD5P9A2_9FUNG</name>
<dbReference type="AlphaFoldDB" id="A0AAD5P9A2"/>
<organism evidence="1 2">
    <name type="scientific">Phascolomyces articulosus</name>
    <dbReference type="NCBI Taxonomy" id="60185"/>
    <lineage>
        <taxon>Eukaryota</taxon>
        <taxon>Fungi</taxon>
        <taxon>Fungi incertae sedis</taxon>
        <taxon>Mucoromycota</taxon>
        <taxon>Mucoromycotina</taxon>
        <taxon>Mucoromycetes</taxon>
        <taxon>Mucorales</taxon>
        <taxon>Lichtheimiaceae</taxon>
        <taxon>Phascolomyces</taxon>
    </lineage>
</organism>
<reference evidence="1" key="1">
    <citation type="journal article" date="2022" name="IScience">
        <title>Evolution of zygomycete secretomes and the origins of terrestrial fungal ecologies.</title>
        <authorList>
            <person name="Chang Y."/>
            <person name="Wang Y."/>
            <person name="Mondo S."/>
            <person name="Ahrendt S."/>
            <person name="Andreopoulos W."/>
            <person name="Barry K."/>
            <person name="Beard J."/>
            <person name="Benny G.L."/>
            <person name="Blankenship S."/>
            <person name="Bonito G."/>
            <person name="Cuomo C."/>
            <person name="Desiro A."/>
            <person name="Gervers K.A."/>
            <person name="Hundley H."/>
            <person name="Kuo A."/>
            <person name="LaButti K."/>
            <person name="Lang B.F."/>
            <person name="Lipzen A."/>
            <person name="O'Donnell K."/>
            <person name="Pangilinan J."/>
            <person name="Reynolds N."/>
            <person name="Sandor L."/>
            <person name="Smith M.E."/>
            <person name="Tsang A."/>
            <person name="Grigoriev I.V."/>
            <person name="Stajich J.E."/>
            <person name="Spatafora J.W."/>
        </authorList>
    </citation>
    <scope>NUCLEOTIDE SEQUENCE</scope>
    <source>
        <strain evidence="1">RSA 2281</strain>
    </source>
</reference>
<reference evidence="1" key="2">
    <citation type="submission" date="2023-02" db="EMBL/GenBank/DDBJ databases">
        <authorList>
            <consortium name="DOE Joint Genome Institute"/>
            <person name="Mondo S.J."/>
            <person name="Chang Y."/>
            <person name="Wang Y."/>
            <person name="Ahrendt S."/>
            <person name="Andreopoulos W."/>
            <person name="Barry K."/>
            <person name="Beard J."/>
            <person name="Benny G.L."/>
            <person name="Blankenship S."/>
            <person name="Bonito G."/>
            <person name="Cuomo C."/>
            <person name="Desiro A."/>
            <person name="Gervers K.A."/>
            <person name="Hundley H."/>
            <person name="Kuo A."/>
            <person name="LaButti K."/>
            <person name="Lang B.F."/>
            <person name="Lipzen A."/>
            <person name="O'Donnell K."/>
            <person name="Pangilinan J."/>
            <person name="Reynolds N."/>
            <person name="Sandor L."/>
            <person name="Smith M.W."/>
            <person name="Tsang A."/>
            <person name="Grigoriev I.V."/>
            <person name="Stajich J.E."/>
            <person name="Spatafora J.W."/>
        </authorList>
    </citation>
    <scope>NUCLEOTIDE SEQUENCE</scope>
    <source>
        <strain evidence="1">RSA 2281</strain>
    </source>
</reference>
<sequence>MERITFSVIDNPPVDARYGNLTTATLPSNTTTNTVGRTINMRNSPLLIENYASLTYLQFAFQSYDGGMDDCTCMTIQLCSILRRCPHLVHLFLESGGAVRHGECIDQVLFYCPRLETLVLSPNAEMPPSILDQRMNHNDINDNYDNVAHIEKRKLKNLVMVGGDIKLTPQHLIKMYQKYHTTLELLYLQYNGEWSEPISLSELARLGTPRLREFRLKSDIQRSSYNEIEPSLQRWKKAHRPIQQALENFFSSSSDCKNLQVIQLTNKYPIRARAEADCHIHVDDPVLEAIAKNCSRLRYMDLTGVCDYSYPDGLVQFATILGTQQQQLQLGYLKLYVGDSTDVALEMVQQLSTLKEFHIVPRYPFQRHTLADRFELSSVPLLMRDRGGTLTVGGIIPHTH</sequence>
<proteinExistence type="predicted"/>
<dbReference type="EMBL" id="JAIXMP010000049">
    <property type="protein sequence ID" value="KAI9245871.1"/>
    <property type="molecule type" value="Genomic_DNA"/>
</dbReference>
<accession>A0AAD5P9A2</accession>
<dbReference type="InterPro" id="IPR032675">
    <property type="entry name" value="LRR_dom_sf"/>
</dbReference>
<evidence type="ECO:0000313" key="2">
    <source>
        <dbReference type="Proteomes" id="UP001209540"/>
    </source>
</evidence>
<comment type="caution">
    <text evidence="1">The sequence shown here is derived from an EMBL/GenBank/DDBJ whole genome shotgun (WGS) entry which is preliminary data.</text>
</comment>
<keyword evidence="2" id="KW-1185">Reference proteome</keyword>
<protein>
    <submittedName>
        <fullName evidence="1">Uncharacterized protein</fullName>
    </submittedName>
</protein>
<gene>
    <name evidence="1" type="ORF">BDA99DRAFT_527671</name>
</gene>
<dbReference type="SUPFAM" id="SSF52047">
    <property type="entry name" value="RNI-like"/>
    <property type="match status" value="1"/>
</dbReference>
<dbReference type="Gene3D" id="3.80.10.10">
    <property type="entry name" value="Ribonuclease Inhibitor"/>
    <property type="match status" value="1"/>
</dbReference>